<accession>A0ACB8T0W0</accession>
<reference evidence="1" key="2">
    <citation type="journal article" date="2022" name="New Phytol.">
        <title>Evolutionary transition to the ectomycorrhizal habit in the genomes of a hyperdiverse lineage of mushroom-forming fungi.</title>
        <authorList>
            <person name="Looney B."/>
            <person name="Miyauchi S."/>
            <person name="Morin E."/>
            <person name="Drula E."/>
            <person name="Courty P.E."/>
            <person name="Kohler A."/>
            <person name="Kuo A."/>
            <person name="LaButti K."/>
            <person name="Pangilinan J."/>
            <person name="Lipzen A."/>
            <person name="Riley R."/>
            <person name="Andreopoulos W."/>
            <person name="He G."/>
            <person name="Johnson J."/>
            <person name="Nolan M."/>
            <person name="Tritt A."/>
            <person name="Barry K.W."/>
            <person name="Grigoriev I.V."/>
            <person name="Nagy L.G."/>
            <person name="Hibbett D."/>
            <person name="Henrissat B."/>
            <person name="Matheny P.B."/>
            <person name="Labbe J."/>
            <person name="Martin F.M."/>
        </authorList>
    </citation>
    <scope>NUCLEOTIDE SEQUENCE</scope>
    <source>
        <strain evidence="1">HHB10654</strain>
    </source>
</reference>
<organism evidence="1 2">
    <name type="scientific">Artomyces pyxidatus</name>
    <dbReference type="NCBI Taxonomy" id="48021"/>
    <lineage>
        <taxon>Eukaryota</taxon>
        <taxon>Fungi</taxon>
        <taxon>Dikarya</taxon>
        <taxon>Basidiomycota</taxon>
        <taxon>Agaricomycotina</taxon>
        <taxon>Agaricomycetes</taxon>
        <taxon>Russulales</taxon>
        <taxon>Auriscalpiaceae</taxon>
        <taxon>Artomyces</taxon>
    </lineage>
</organism>
<gene>
    <name evidence="1" type="ORF">BV25DRAFT_705637</name>
</gene>
<protein>
    <submittedName>
        <fullName evidence="1">Uncharacterized protein</fullName>
    </submittedName>
</protein>
<dbReference type="Proteomes" id="UP000814140">
    <property type="component" value="Unassembled WGS sequence"/>
</dbReference>
<reference evidence="1" key="1">
    <citation type="submission" date="2021-03" db="EMBL/GenBank/DDBJ databases">
        <authorList>
            <consortium name="DOE Joint Genome Institute"/>
            <person name="Ahrendt S."/>
            <person name="Looney B.P."/>
            <person name="Miyauchi S."/>
            <person name="Morin E."/>
            <person name="Drula E."/>
            <person name="Courty P.E."/>
            <person name="Chicoki N."/>
            <person name="Fauchery L."/>
            <person name="Kohler A."/>
            <person name="Kuo A."/>
            <person name="Labutti K."/>
            <person name="Pangilinan J."/>
            <person name="Lipzen A."/>
            <person name="Riley R."/>
            <person name="Andreopoulos W."/>
            <person name="He G."/>
            <person name="Johnson J."/>
            <person name="Barry K.W."/>
            <person name="Grigoriev I.V."/>
            <person name="Nagy L."/>
            <person name="Hibbett D."/>
            <person name="Henrissat B."/>
            <person name="Matheny P.B."/>
            <person name="Labbe J."/>
            <person name="Martin F."/>
        </authorList>
    </citation>
    <scope>NUCLEOTIDE SEQUENCE</scope>
    <source>
        <strain evidence="1">HHB10654</strain>
    </source>
</reference>
<keyword evidence="2" id="KW-1185">Reference proteome</keyword>
<proteinExistence type="predicted"/>
<comment type="caution">
    <text evidence="1">The sequence shown here is derived from an EMBL/GenBank/DDBJ whole genome shotgun (WGS) entry which is preliminary data.</text>
</comment>
<evidence type="ECO:0000313" key="1">
    <source>
        <dbReference type="EMBL" id="KAI0061800.1"/>
    </source>
</evidence>
<name>A0ACB8T0W0_9AGAM</name>
<sequence>MALERLIFTSVAGNDVAGEQLKTCADLFTENHGVWGSEASRRVSPSLKQGARVKMSASKIREQCPFIPTDTALVTCHADDLLVGHVFATT</sequence>
<dbReference type="EMBL" id="MU277210">
    <property type="protein sequence ID" value="KAI0061800.1"/>
    <property type="molecule type" value="Genomic_DNA"/>
</dbReference>
<evidence type="ECO:0000313" key="2">
    <source>
        <dbReference type="Proteomes" id="UP000814140"/>
    </source>
</evidence>